<dbReference type="SUPFAM" id="SSF53335">
    <property type="entry name" value="S-adenosyl-L-methionine-dependent methyltransferases"/>
    <property type="match status" value="1"/>
</dbReference>
<dbReference type="Pfam" id="PF08241">
    <property type="entry name" value="Methyltransf_11"/>
    <property type="match status" value="1"/>
</dbReference>
<feature type="region of interest" description="Disordered" evidence="2">
    <location>
        <begin position="1"/>
        <end position="55"/>
    </location>
</feature>
<dbReference type="EMBL" id="SOZH01000010">
    <property type="protein sequence ID" value="TFF05655.1"/>
    <property type="molecule type" value="Genomic_DNA"/>
</dbReference>
<dbReference type="NCBIfam" id="NF037959">
    <property type="entry name" value="MFS_SpdSyn"/>
    <property type="match status" value="1"/>
</dbReference>
<dbReference type="PANTHER" id="PTHR43317">
    <property type="entry name" value="THERMOSPERMINE SYNTHASE ACAULIS5"/>
    <property type="match status" value="1"/>
</dbReference>
<evidence type="ECO:0000256" key="2">
    <source>
        <dbReference type="SAM" id="MobiDB-lite"/>
    </source>
</evidence>
<accession>A0A4Y8QYG9</accession>
<dbReference type="Proteomes" id="UP000298003">
    <property type="component" value="Unassembled WGS sequence"/>
</dbReference>
<reference evidence="4 5" key="1">
    <citation type="submission" date="2019-03" db="EMBL/GenBank/DDBJ databases">
        <title>Cellulosimicrobium funkei JCM14302 Assembly.</title>
        <authorList>
            <person name="Dou T."/>
        </authorList>
    </citation>
    <scope>NUCLEOTIDE SEQUENCE [LARGE SCALE GENOMIC DNA]</scope>
    <source>
        <strain evidence="4 5">JCM 14302</strain>
    </source>
</reference>
<dbReference type="RefSeq" id="WP_082774409.1">
    <property type="nucleotide sequence ID" value="NZ_SOZH01000010.1"/>
</dbReference>
<organism evidence="4 5">
    <name type="scientific">Cellulosimicrobium funkei</name>
    <dbReference type="NCBI Taxonomy" id="264251"/>
    <lineage>
        <taxon>Bacteria</taxon>
        <taxon>Bacillati</taxon>
        <taxon>Actinomycetota</taxon>
        <taxon>Actinomycetes</taxon>
        <taxon>Micrococcales</taxon>
        <taxon>Promicromonosporaceae</taxon>
        <taxon>Cellulosimicrobium</taxon>
    </lineage>
</organism>
<sequence>MARRTSRRPPGSSAPPTPPRRRGPARGGPAASDLPDEPVATTTGTARVERDPDRPSAVTLYVNGVPSSYLDLDDPGMLAFEYMQQMAAVVDELHPGPVRALHLGAAGCSLPRWVEHTRPGSTQLGVDLDARLLELVRAWFDLPRSPRLRLRPDDARHAVEGLADASFDVVVRDVFHGDRTPDHLVTLGMAEEVRRVLRPGGVYLVNCADRPPLASVRRELATLAAAFGEGAGAGALEEGRVAAIAEPAQLKGRRYGNVVLAAVAPGGAGPGLAGPGLARAVRSLAVPARVLVGGELRTFVGPAAPLLDPTPADPTPADPGSADPTFGGPAPGDATTARPATDERARAPREG</sequence>
<feature type="domain" description="Methyltransferase type 11" evidence="3">
    <location>
        <begin position="102"/>
        <end position="204"/>
    </location>
</feature>
<dbReference type="CDD" id="cd02440">
    <property type="entry name" value="AdoMet_MTases"/>
    <property type="match status" value="1"/>
</dbReference>
<protein>
    <submittedName>
        <fullName evidence="4">Methyltransferase domain-containing protein</fullName>
    </submittedName>
</protein>
<evidence type="ECO:0000259" key="3">
    <source>
        <dbReference type="Pfam" id="PF08241"/>
    </source>
</evidence>
<feature type="compositionally biased region" description="Basic and acidic residues" evidence="2">
    <location>
        <begin position="340"/>
        <end position="351"/>
    </location>
</feature>
<name>A0A4Y8QYG9_9MICO</name>
<dbReference type="AlphaFoldDB" id="A0A4Y8QYG9"/>
<evidence type="ECO:0000313" key="5">
    <source>
        <dbReference type="Proteomes" id="UP000298003"/>
    </source>
</evidence>
<dbReference type="GO" id="GO:0008757">
    <property type="term" value="F:S-adenosylmethionine-dependent methyltransferase activity"/>
    <property type="evidence" value="ECO:0007669"/>
    <property type="project" value="InterPro"/>
</dbReference>
<gene>
    <name evidence="4" type="ORF">E1O70_16810</name>
</gene>
<proteinExistence type="predicted"/>
<dbReference type="Gene3D" id="3.40.50.150">
    <property type="entry name" value="Vaccinia Virus protein VP39"/>
    <property type="match status" value="1"/>
</dbReference>
<evidence type="ECO:0000256" key="1">
    <source>
        <dbReference type="ARBA" id="ARBA00023115"/>
    </source>
</evidence>
<dbReference type="InterPro" id="IPR013216">
    <property type="entry name" value="Methyltransf_11"/>
</dbReference>
<comment type="caution">
    <text evidence="4">The sequence shown here is derived from an EMBL/GenBank/DDBJ whole genome shotgun (WGS) entry which is preliminary data.</text>
</comment>
<keyword evidence="5" id="KW-1185">Reference proteome</keyword>
<keyword evidence="1" id="KW-0620">Polyamine biosynthesis</keyword>
<keyword evidence="4" id="KW-0808">Transferase</keyword>
<feature type="region of interest" description="Disordered" evidence="2">
    <location>
        <begin position="303"/>
        <end position="351"/>
    </location>
</feature>
<evidence type="ECO:0000313" key="4">
    <source>
        <dbReference type="EMBL" id="TFF05655.1"/>
    </source>
</evidence>
<keyword evidence="4" id="KW-0489">Methyltransferase</keyword>
<dbReference type="InterPro" id="IPR029063">
    <property type="entry name" value="SAM-dependent_MTases_sf"/>
</dbReference>
<dbReference type="GeneID" id="95686148"/>
<dbReference type="GO" id="GO:0032259">
    <property type="term" value="P:methylation"/>
    <property type="evidence" value="ECO:0007669"/>
    <property type="project" value="UniProtKB-KW"/>
</dbReference>
<dbReference type="GO" id="GO:0006596">
    <property type="term" value="P:polyamine biosynthetic process"/>
    <property type="evidence" value="ECO:0007669"/>
    <property type="project" value="UniProtKB-KW"/>
</dbReference>
<dbReference type="PANTHER" id="PTHR43317:SF1">
    <property type="entry name" value="THERMOSPERMINE SYNTHASE ACAULIS5"/>
    <property type="match status" value="1"/>
</dbReference>